<dbReference type="EMBL" id="AAKHLQ010000001">
    <property type="protein sequence ID" value="ECR8154820.1"/>
    <property type="molecule type" value="Genomic_DNA"/>
</dbReference>
<evidence type="ECO:0000313" key="2">
    <source>
        <dbReference type="EMBL" id="EBM1206226.1"/>
    </source>
</evidence>
<organism evidence="6">
    <name type="scientific">Salmonella enterica</name>
    <name type="common">Salmonella choleraesuis</name>
    <dbReference type="NCBI Taxonomy" id="28901"/>
    <lineage>
        <taxon>Bacteria</taxon>
        <taxon>Pseudomonadati</taxon>
        <taxon>Pseudomonadota</taxon>
        <taxon>Gammaproteobacteria</taxon>
        <taxon>Enterobacterales</taxon>
        <taxon>Enterobacteriaceae</taxon>
        <taxon>Salmonella</taxon>
    </lineage>
</organism>
<dbReference type="EMBL" id="QWJL01000009">
    <property type="protein sequence ID" value="RIP28350.1"/>
    <property type="molecule type" value="Genomic_DNA"/>
</dbReference>
<dbReference type="InterPro" id="IPR035488">
    <property type="entry name" value="FrlB_SIS"/>
</dbReference>
<comment type="caution">
    <text evidence="6">The sequence shown here is derived from an EMBL/GenBank/DDBJ whole genome shotgun (WGS) entry which is preliminary data.</text>
</comment>
<dbReference type="GO" id="GO:0097367">
    <property type="term" value="F:carbohydrate derivative binding"/>
    <property type="evidence" value="ECO:0007669"/>
    <property type="project" value="InterPro"/>
</dbReference>
<dbReference type="EMBL" id="AAGODW010000001">
    <property type="protein sequence ID" value="EBQ1840391.1"/>
    <property type="molecule type" value="Genomic_DNA"/>
</dbReference>
<dbReference type="PANTHER" id="PTHR10937:SF14">
    <property type="entry name" value="FRUCTOSELYSINE 6-PHOSPHATE DEGLYCASE"/>
    <property type="match status" value="1"/>
</dbReference>
<evidence type="ECO:0000313" key="6">
    <source>
        <dbReference type="EMBL" id="RXL18453.1"/>
    </source>
</evidence>
<accession>A0A232SNU2</accession>
<name>A0A232SNU2_SALER</name>
<reference evidence="5" key="2">
    <citation type="submission" date="2018-08" db="EMBL/GenBank/DDBJ databases">
        <title>Whole genome sequencing of Salmonella enterica serotype newport.</title>
        <authorList>
            <person name="Bell R."/>
        </authorList>
    </citation>
    <scope>NUCLEOTIDE SEQUENCE [LARGE SCALE GENOMIC DNA]</scope>
    <source>
        <strain evidence="5">CFSAN048053</strain>
    </source>
</reference>
<dbReference type="GO" id="GO:0006487">
    <property type="term" value="P:protein N-linked glycosylation"/>
    <property type="evidence" value="ECO:0007669"/>
    <property type="project" value="TreeGrafter"/>
</dbReference>
<gene>
    <name evidence="5" type="ORF">A7D45_12290</name>
    <name evidence="3" type="ORF">AZF90_01575</name>
    <name evidence="2" type="ORF">DT651_12010</name>
    <name evidence="6" type="ORF">EKD96_19050</name>
    <name evidence="4" type="ORF">F2D26_00580</name>
</gene>
<reference evidence="3" key="1">
    <citation type="submission" date="2018-07" db="EMBL/GenBank/DDBJ databases">
        <authorList>
            <consortium name="GenomeTrakr network: Whole genome sequencing for foodborne pathogen traceback"/>
        </authorList>
    </citation>
    <scope>NUCLEOTIDE SEQUENCE [LARGE SCALE GENOMIC DNA]</scope>
    <source>
        <strain evidence="3">CFSAN047025</strain>
    </source>
</reference>
<protein>
    <submittedName>
        <fullName evidence="6">SIS domain-containing protein</fullName>
    </submittedName>
</protein>
<sequence length="343" mass="39307">MNNQEKNMLGFNQDEYLTSAREIIAARQKAEQVADEIYQAGFSSLFFASVGGSLAPMMAINEFAKELTTLPVYVEQAAELIHKGNKRLNKDSVVITLSKSGDTKESVAIAEWCKAQGIRVVAITKNADSPLAQAATWHIPMRHKNGVEYEYMLLYWLFFRVLSRNNEFASYDRFASQLEILPANLLKAKQKFDPQADAIASRYHNSDYMMWVGGAEMWGEVYLFSMCILEEMQWKRTRPVSSAEFFHGALELLEKEVPLFLVKGEGKCHELDERVERFASKITDNLVVIDPKAYALDGIDDEFRWIMAPCVVSTLLVDRLAAHFEKYTGHSLDIRRYYRQFDY</sequence>
<dbReference type="EMBL" id="SDIQ01000038">
    <property type="protein sequence ID" value="RXL18453.1"/>
    <property type="molecule type" value="Genomic_DNA"/>
</dbReference>
<evidence type="ECO:0000259" key="1">
    <source>
        <dbReference type="PROSITE" id="PS51464"/>
    </source>
</evidence>
<dbReference type="PANTHER" id="PTHR10937">
    <property type="entry name" value="GLUCOSAMINE--FRUCTOSE-6-PHOSPHATE AMINOTRANSFERASE, ISOMERIZING"/>
    <property type="match status" value="1"/>
</dbReference>
<dbReference type="Proteomes" id="UP000839900">
    <property type="component" value="Unassembled WGS sequence"/>
</dbReference>
<dbReference type="Proteomes" id="UP000839926">
    <property type="component" value="Unassembled WGS sequence"/>
</dbReference>
<dbReference type="PIRSF" id="PIRSF009290">
    <property type="entry name" value="FrlB"/>
    <property type="match status" value="1"/>
</dbReference>
<feature type="domain" description="SIS" evidence="1">
    <location>
        <begin position="33"/>
        <end position="167"/>
    </location>
</feature>
<dbReference type="Proteomes" id="UP000839921">
    <property type="component" value="Unassembled WGS sequence"/>
</dbReference>
<evidence type="ECO:0000313" key="3">
    <source>
        <dbReference type="EMBL" id="EBQ1840391.1"/>
    </source>
</evidence>
<dbReference type="Proteomes" id="UP000885256">
    <property type="component" value="Unassembled WGS sequence"/>
</dbReference>
<reference evidence="4" key="4">
    <citation type="submission" date="2019-09" db="EMBL/GenBank/DDBJ databases">
        <authorList>
            <consortium name="PulseNet: The National Subtyping Network for Foodborne Disease Surveillance"/>
            <person name="Tarr C.L."/>
            <person name="Trees E."/>
            <person name="Katz L.S."/>
            <person name="Carleton-Romer H.A."/>
            <person name="Stroika S."/>
            <person name="Kucerova Z."/>
            <person name="Roache K.F."/>
            <person name="Sabol A.L."/>
            <person name="Besser J."/>
            <person name="Gerner-Smidt P."/>
        </authorList>
    </citation>
    <scope>NUCLEOTIDE SEQUENCE [LARGE SCALE GENOMIC DNA]</scope>
    <source>
        <strain evidence="2">PNUSAS046051</strain>
        <strain evidence="4">PNUSAS096846</strain>
    </source>
</reference>
<dbReference type="Gene3D" id="3.40.50.10490">
    <property type="entry name" value="Glucose-6-phosphate isomerase like protein, domain 1"/>
    <property type="match status" value="2"/>
</dbReference>
<evidence type="ECO:0000313" key="5">
    <source>
        <dbReference type="EMBL" id="RIP28350.1"/>
    </source>
</evidence>
<dbReference type="EMBL" id="AAGBOZ010000011">
    <property type="protein sequence ID" value="EBM1206226.1"/>
    <property type="molecule type" value="Genomic_DNA"/>
</dbReference>
<dbReference type="PROSITE" id="PS51464">
    <property type="entry name" value="SIS"/>
    <property type="match status" value="1"/>
</dbReference>
<dbReference type="InterPro" id="IPR001347">
    <property type="entry name" value="SIS_dom"/>
</dbReference>
<dbReference type="CDD" id="cd05710">
    <property type="entry name" value="SIS_1"/>
    <property type="match status" value="1"/>
</dbReference>
<dbReference type="Proteomes" id="UP000839536">
    <property type="component" value="Unassembled WGS sequence"/>
</dbReference>
<proteinExistence type="predicted"/>
<dbReference type="GO" id="GO:0006047">
    <property type="term" value="P:UDP-N-acetylglucosamine metabolic process"/>
    <property type="evidence" value="ECO:0007669"/>
    <property type="project" value="TreeGrafter"/>
</dbReference>
<dbReference type="InterPro" id="IPR046348">
    <property type="entry name" value="SIS_dom_sf"/>
</dbReference>
<dbReference type="GO" id="GO:0004360">
    <property type="term" value="F:glutamine-fructose-6-phosphate transaminase (isomerizing) activity"/>
    <property type="evidence" value="ECO:0007669"/>
    <property type="project" value="TreeGrafter"/>
</dbReference>
<reference evidence="6" key="3">
    <citation type="submission" date="2019-01" db="EMBL/GenBank/DDBJ databases">
        <title>Whole genome sequencing of Salmonella enterica.</title>
        <authorList>
            <person name="Cao G."/>
        </authorList>
    </citation>
    <scope>NUCLEOTIDE SEQUENCE [LARGE SCALE GENOMIC DNA]</scope>
    <source>
        <strain evidence="6">CFSAN074594</strain>
    </source>
</reference>
<dbReference type="Pfam" id="PF01380">
    <property type="entry name" value="SIS"/>
    <property type="match status" value="1"/>
</dbReference>
<dbReference type="InterPro" id="IPR024713">
    <property type="entry name" value="Fructosamine_deglycase_FrlB"/>
</dbReference>
<dbReference type="SUPFAM" id="SSF53697">
    <property type="entry name" value="SIS domain"/>
    <property type="match status" value="1"/>
</dbReference>
<dbReference type="AlphaFoldDB" id="A0A232SNU2"/>
<evidence type="ECO:0000313" key="4">
    <source>
        <dbReference type="EMBL" id="ECR8154820.1"/>
    </source>
</evidence>
<dbReference type="GO" id="GO:0006002">
    <property type="term" value="P:fructose 6-phosphate metabolic process"/>
    <property type="evidence" value="ECO:0007669"/>
    <property type="project" value="TreeGrafter"/>
</dbReference>